<dbReference type="InterPro" id="IPR030677">
    <property type="entry name" value="Nnr"/>
</dbReference>
<dbReference type="GO" id="GO:0005524">
    <property type="term" value="F:ATP binding"/>
    <property type="evidence" value="ECO:0007669"/>
    <property type="project" value="UniProtKB-KW"/>
</dbReference>
<evidence type="ECO:0000256" key="7">
    <source>
        <dbReference type="ARBA" id="ARBA00013129"/>
    </source>
</evidence>
<keyword evidence="10" id="KW-0067">ATP-binding</keyword>
<keyword evidence="8" id="KW-0479">Metal-binding</keyword>
<reference evidence="23" key="1">
    <citation type="submission" date="2018-06" db="EMBL/GenBank/DDBJ databases">
        <authorList>
            <person name="Zhirakovskaya E."/>
        </authorList>
    </citation>
    <scope>NUCLEOTIDE SEQUENCE</scope>
</reference>
<dbReference type="AlphaFoldDB" id="A0A3B0WTH4"/>
<evidence type="ECO:0000313" key="23">
    <source>
        <dbReference type="EMBL" id="VAW59295.1"/>
    </source>
</evidence>
<dbReference type="InterPro" id="IPR004443">
    <property type="entry name" value="YjeF_N_dom"/>
</dbReference>
<protein>
    <recommendedName>
        <fullName evidence="18">Nicotinamide nucleotide repair protein</fullName>
        <ecNumber evidence="7">4.2.1.136</ecNumber>
        <ecNumber evidence="6">5.1.99.6</ecNumber>
    </recommendedName>
</protein>
<dbReference type="HAMAP" id="MF_01965">
    <property type="entry name" value="NADHX_dehydratase"/>
    <property type="match status" value="1"/>
</dbReference>
<evidence type="ECO:0000259" key="22">
    <source>
        <dbReference type="PROSITE" id="PS51385"/>
    </source>
</evidence>
<evidence type="ECO:0000256" key="13">
    <source>
        <dbReference type="ARBA" id="ARBA00023027"/>
    </source>
</evidence>
<evidence type="ECO:0000256" key="10">
    <source>
        <dbReference type="ARBA" id="ARBA00022840"/>
    </source>
</evidence>
<comment type="function">
    <text evidence="17">Bifunctional enzyme that catalyzes the epimerization of the S- and R-forms of NAD(P)HX and the dehydration of the S-form of NAD(P)HX at the expense of ADP, which is converted to AMP. This allows the repair of both epimers of NAD(P)HX, a damaged form of NAD(P)H that is a result of enzymatic or heat-dependent hydration.</text>
</comment>
<dbReference type="PROSITE" id="PS51383">
    <property type="entry name" value="YJEF_C_3"/>
    <property type="match status" value="1"/>
</dbReference>
<dbReference type="Pfam" id="PF03853">
    <property type="entry name" value="YjeF_N"/>
    <property type="match status" value="1"/>
</dbReference>
<keyword evidence="13" id="KW-0520">NAD</keyword>
<evidence type="ECO:0000256" key="5">
    <source>
        <dbReference type="ARBA" id="ARBA00009524"/>
    </source>
</evidence>
<dbReference type="SUPFAM" id="SSF64153">
    <property type="entry name" value="YjeF N-terminal domain-like"/>
    <property type="match status" value="1"/>
</dbReference>
<feature type="domain" description="YjeF N-terminal" evidence="22">
    <location>
        <begin position="16"/>
        <end position="218"/>
    </location>
</feature>
<evidence type="ECO:0000256" key="3">
    <source>
        <dbReference type="ARBA" id="ARBA00001958"/>
    </source>
</evidence>
<evidence type="ECO:0000256" key="20">
    <source>
        <dbReference type="ARBA" id="ARBA00049209"/>
    </source>
</evidence>
<dbReference type="InterPro" id="IPR036652">
    <property type="entry name" value="YjeF_N_dom_sf"/>
</dbReference>
<dbReference type="PANTHER" id="PTHR12592">
    <property type="entry name" value="ATP-DEPENDENT (S)-NAD(P)H-HYDRATE DEHYDRATASE FAMILY MEMBER"/>
    <property type="match status" value="1"/>
</dbReference>
<dbReference type="SUPFAM" id="SSF53613">
    <property type="entry name" value="Ribokinase-like"/>
    <property type="match status" value="1"/>
</dbReference>
<dbReference type="Gene3D" id="3.40.1190.20">
    <property type="match status" value="1"/>
</dbReference>
<dbReference type="InterPro" id="IPR017953">
    <property type="entry name" value="Carbohydrate_kinase_pred_CS"/>
</dbReference>
<comment type="catalytic activity">
    <reaction evidence="1">
        <text>(6R)-NADHX = (6S)-NADHX</text>
        <dbReference type="Rhea" id="RHEA:32215"/>
        <dbReference type="ChEBI" id="CHEBI:64074"/>
        <dbReference type="ChEBI" id="CHEBI:64075"/>
        <dbReference type="EC" id="5.1.99.6"/>
    </reaction>
</comment>
<keyword evidence="9" id="KW-0547">Nucleotide-binding</keyword>
<keyword evidence="14 23" id="KW-0413">Isomerase</keyword>
<keyword evidence="15 23" id="KW-0456">Lyase</keyword>
<dbReference type="GO" id="GO:0046872">
    <property type="term" value="F:metal ion binding"/>
    <property type="evidence" value="ECO:0007669"/>
    <property type="project" value="UniProtKB-KW"/>
</dbReference>
<evidence type="ECO:0000256" key="6">
    <source>
        <dbReference type="ARBA" id="ARBA00012228"/>
    </source>
</evidence>
<feature type="non-terminal residue" evidence="23">
    <location>
        <position position="479"/>
    </location>
</feature>
<comment type="similarity">
    <text evidence="5">In the C-terminal section; belongs to the NnrD/CARKD family.</text>
</comment>
<dbReference type="InterPro" id="IPR029056">
    <property type="entry name" value="Ribokinase-like"/>
</dbReference>
<dbReference type="NCBIfam" id="TIGR00197">
    <property type="entry name" value="yjeF_nterm"/>
    <property type="match status" value="1"/>
</dbReference>
<evidence type="ECO:0000256" key="8">
    <source>
        <dbReference type="ARBA" id="ARBA00022723"/>
    </source>
</evidence>
<dbReference type="PIRSF" id="PIRSF017184">
    <property type="entry name" value="Nnr"/>
    <property type="match status" value="1"/>
</dbReference>
<dbReference type="CDD" id="cd01171">
    <property type="entry name" value="YXKO-related"/>
    <property type="match status" value="1"/>
</dbReference>
<evidence type="ECO:0000256" key="14">
    <source>
        <dbReference type="ARBA" id="ARBA00023235"/>
    </source>
</evidence>
<comment type="cofactor">
    <cofactor evidence="3">
        <name>K(+)</name>
        <dbReference type="ChEBI" id="CHEBI:29103"/>
    </cofactor>
</comment>
<dbReference type="NCBIfam" id="TIGR00196">
    <property type="entry name" value="yjeF_cterm"/>
    <property type="match status" value="1"/>
</dbReference>
<comment type="catalytic activity">
    <reaction evidence="20">
        <text>(6S)-NADPHX + ADP = AMP + phosphate + NADPH + H(+)</text>
        <dbReference type="Rhea" id="RHEA:32235"/>
        <dbReference type="ChEBI" id="CHEBI:15378"/>
        <dbReference type="ChEBI" id="CHEBI:43474"/>
        <dbReference type="ChEBI" id="CHEBI:57783"/>
        <dbReference type="ChEBI" id="CHEBI:64076"/>
        <dbReference type="ChEBI" id="CHEBI:456215"/>
        <dbReference type="ChEBI" id="CHEBI:456216"/>
        <dbReference type="EC" id="4.2.1.136"/>
    </reaction>
</comment>
<evidence type="ECO:0000256" key="18">
    <source>
        <dbReference type="ARBA" id="ARBA00032624"/>
    </source>
</evidence>
<keyword evidence="16" id="KW-0511">Multifunctional enzyme</keyword>
<dbReference type="HAMAP" id="MF_01966">
    <property type="entry name" value="NADHX_epimerase"/>
    <property type="match status" value="1"/>
</dbReference>
<comment type="catalytic activity">
    <reaction evidence="2">
        <text>(6R)-NADPHX = (6S)-NADPHX</text>
        <dbReference type="Rhea" id="RHEA:32227"/>
        <dbReference type="ChEBI" id="CHEBI:64076"/>
        <dbReference type="ChEBI" id="CHEBI:64077"/>
        <dbReference type="EC" id="5.1.99.6"/>
    </reaction>
</comment>
<evidence type="ECO:0000256" key="9">
    <source>
        <dbReference type="ARBA" id="ARBA00022741"/>
    </source>
</evidence>
<dbReference type="GO" id="GO:0052856">
    <property type="term" value="F:NAD(P)HX epimerase activity"/>
    <property type="evidence" value="ECO:0007669"/>
    <property type="project" value="UniProtKB-EC"/>
</dbReference>
<comment type="catalytic activity">
    <reaction evidence="19">
        <text>(6S)-NADHX + ADP = AMP + phosphate + NADH + H(+)</text>
        <dbReference type="Rhea" id="RHEA:32223"/>
        <dbReference type="ChEBI" id="CHEBI:15378"/>
        <dbReference type="ChEBI" id="CHEBI:43474"/>
        <dbReference type="ChEBI" id="CHEBI:57945"/>
        <dbReference type="ChEBI" id="CHEBI:64074"/>
        <dbReference type="ChEBI" id="CHEBI:456215"/>
        <dbReference type="ChEBI" id="CHEBI:456216"/>
        <dbReference type="EC" id="4.2.1.136"/>
    </reaction>
</comment>
<evidence type="ECO:0000256" key="1">
    <source>
        <dbReference type="ARBA" id="ARBA00000013"/>
    </source>
</evidence>
<evidence type="ECO:0000259" key="21">
    <source>
        <dbReference type="PROSITE" id="PS51383"/>
    </source>
</evidence>
<proteinExistence type="inferred from homology"/>
<dbReference type="GO" id="GO:0052855">
    <property type="term" value="F:ADP-dependent NAD(P)H-hydrate dehydratase activity"/>
    <property type="evidence" value="ECO:0007669"/>
    <property type="project" value="UniProtKB-EC"/>
</dbReference>
<dbReference type="PROSITE" id="PS01050">
    <property type="entry name" value="YJEF_C_2"/>
    <property type="match status" value="1"/>
</dbReference>
<evidence type="ECO:0000256" key="19">
    <source>
        <dbReference type="ARBA" id="ARBA00048238"/>
    </source>
</evidence>
<name>A0A3B0WTH4_9ZZZZ</name>
<dbReference type="PANTHER" id="PTHR12592:SF0">
    <property type="entry name" value="ATP-DEPENDENT (S)-NAD(P)H-HYDRATE DEHYDRATASE"/>
    <property type="match status" value="1"/>
</dbReference>
<evidence type="ECO:0000256" key="12">
    <source>
        <dbReference type="ARBA" id="ARBA00022958"/>
    </source>
</evidence>
<keyword evidence="11" id="KW-0521">NADP</keyword>
<evidence type="ECO:0000256" key="16">
    <source>
        <dbReference type="ARBA" id="ARBA00023268"/>
    </source>
</evidence>
<evidence type="ECO:0000256" key="4">
    <source>
        <dbReference type="ARBA" id="ARBA00006001"/>
    </source>
</evidence>
<dbReference type="Gene3D" id="3.40.50.10260">
    <property type="entry name" value="YjeF N-terminal domain"/>
    <property type="match status" value="1"/>
</dbReference>
<comment type="similarity">
    <text evidence="4">In the N-terminal section; belongs to the NnrE/AIBP family.</text>
</comment>
<keyword evidence="12" id="KW-0630">Potassium</keyword>
<sequence length="479" mass="50289">MTEKHLPINLYSAEAVRKLDSIAINEFGIPGYELMKRAGSAFFNYLQNTWPLAKRIVVCCGAGNNAGDGYVIAKLAMQAELDVSVVSLVDPVKLKGDAKKAWLDWHSMGYQPVDGSVELFQRADVVVDALLGTGLQREVAGCWADLIDVINGSGSVVLAVDIPSGICADTGRVVGKAVQATATVTFIGVKKGLLTHQGVDYCGELIFDDLGISQQIYDRQPAQAQRLDWAELSPHIKPRRASAHKHQHGHLLVLGGDKGMPGAVRLVAEAALRSGVGLVTVVSHAEHAEIVLSGCAEIMFRSSEDGHVPLAFLCKADAIVIGPGLSNSAWSKNLFSSALECSVQKVVDAGALRLMSEGGATPVAGSREDWILTPHAGEAAALLGETSESIQNSRFASAELLQLKFGGYVLLKGAGSLLQSANERVQLCAYGNPGMAVAGMGDVLSGVIGALLAQGYTPALACQLGVCIHSIAGDMAAQQ</sequence>
<evidence type="ECO:0000256" key="15">
    <source>
        <dbReference type="ARBA" id="ARBA00023239"/>
    </source>
</evidence>
<dbReference type="PROSITE" id="PS51385">
    <property type="entry name" value="YJEF_N"/>
    <property type="match status" value="1"/>
</dbReference>
<gene>
    <name evidence="23" type="ORF">MNBD_GAMMA11-1661</name>
</gene>
<evidence type="ECO:0000256" key="2">
    <source>
        <dbReference type="ARBA" id="ARBA00000909"/>
    </source>
</evidence>
<dbReference type="GO" id="GO:0110051">
    <property type="term" value="P:metabolite repair"/>
    <property type="evidence" value="ECO:0007669"/>
    <property type="project" value="TreeGrafter"/>
</dbReference>
<dbReference type="Pfam" id="PF01256">
    <property type="entry name" value="Carb_kinase"/>
    <property type="match status" value="1"/>
</dbReference>
<dbReference type="EC" id="5.1.99.6" evidence="6"/>
<evidence type="ECO:0000256" key="11">
    <source>
        <dbReference type="ARBA" id="ARBA00022857"/>
    </source>
</evidence>
<accession>A0A3B0WTH4</accession>
<feature type="domain" description="YjeF C-terminal" evidence="21">
    <location>
        <begin position="228"/>
        <end position="479"/>
    </location>
</feature>
<dbReference type="EC" id="4.2.1.136" evidence="7"/>
<dbReference type="InterPro" id="IPR000631">
    <property type="entry name" value="CARKD"/>
</dbReference>
<dbReference type="EMBL" id="UOFG01000073">
    <property type="protein sequence ID" value="VAW59295.1"/>
    <property type="molecule type" value="Genomic_DNA"/>
</dbReference>
<organism evidence="23">
    <name type="scientific">hydrothermal vent metagenome</name>
    <dbReference type="NCBI Taxonomy" id="652676"/>
    <lineage>
        <taxon>unclassified sequences</taxon>
        <taxon>metagenomes</taxon>
        <taxon>ecological metagenomes</taxon>
    </lineage>
</organism>
<dbReference type="FunFam" id="3.40.50.10260:FF:000003">
    <property type="entry name" value="Multifunctional fusion protein"/>
    <property type="match status" value="1"/>
</dbReference>
<evidence type="ECO:0000256" key="17">
    <source>
        <dbReference type="ARBA" id="ARBA00025153"/>
    </source>
</evidence>